<proteinExistence type="predicted"/>
<feature type="region of interest" description="Disordered" evidence="1">
    <location>
        <begin position="37"/>
        <end position="61"/>
    </location>
</feature>
<feature type="compositionally biased region" description="Low complexity" evidence="1">
    <location>
        <begin position="50"/>
        <end position="61"/>
    </location>
</feature>
<dbReference type="EMBL" id="HG670306">
    <property type="protein sequence ID" value="CDM81955.1"/>
    <property type="molecule type" value="Genomic_DNA"/>
</dbReference>
<evidence type="ECO:0000313" key="2">
    <source>
        <dbReference type="EMBL" id="CDM81955.1"/>
    </source>
</evidence>
<dbReference type="AlphaFoldDB" id="A0A077RQS8"/>
<name>A0A077RQS8_WHEAT</name>
<evidence type="ECO:0000256" key="1">
    <source>
        <dbReference type="SAM" id="MobiDB-lite"/>
    </source>
</evidence>
<reference evidence="2" key="1">
    <citation type="journal article" date="2014" name="Science">
        <title>Structural and functional partitioning of bread wheat chromosome 3B.</title>
        <authorList>
            <person name="Choulet F."/>
            <person name="Alberti A."/>
            <person name="Theil S."/>
            <person name="Glover N."/>
            <person name="Barbe V."/>
            <person name="Daron J."/>
            <person name="Pingault L."/>
            <person name="Sourdille P."/>
            <person name="Couloux A."/>
            <person name="Paux E."/>
            <person name="Leroy P."/>
            <person name="Mangenot S."/>
            <person name="Guilhot N."/>
            <person name="Le Gouis J."/>
            <person name="Balfourier F."/>
            <person name="Alaux M."/>
            <person name="Jamilloux V."/>
            <person name="Poulain J."/>
            <person name="Durand C."/>
            <person name="Bellec A."/>
            <person name="Gaspin C."/>
            <person name="Safar J."/>
            <person name="Dolezel J."/>
            <person name="Rogers J."/>
            <person name="Vandepoele K."/>
            <person name="Aury J.M."/>
            <person name="Mayer K."/>
            <person name="Berges H."/>
            <person name="Quesneville H."/>
            <person name="Wincker P."/>
            <person name="Feuillet C."/>
        </authorList>
    </citation>
    <scope>NUCLEOTIDE SEQUENCE</scope>
</reference>
<gene>
    <name evidence="2" type="ORF">TRAES_3BF015500090CFD_c1</name>
</gene>
<accession>A0A077RQS8</accession>
<protein>
    <submittedName>
        <fullName evidence="2">Uncharacterized protein</fullName>
    </submittedName>
</protein>
<organism evidence="2">
    <name type="scientific">Triticum aestivum</name>
    <name type="common">Wheat</name>
    <dbReference type="NCBI Taxonomy" id="4565"/>
    <lineage>
        <taxon>Eukaryota</taxon>
        <taxon>Viridiplantae</taxon>
        <taxon>Streptophyta</taxon>
        <taxon>Embryophyta</taxon>
        <taxon>Tracheophyta</taxon>
        <taxon>Spermatophyta</taxon>
        <taxon>Magnoliopsida</taxon>
        <taxon>Liliopsida</taxon>
        <taxon>Poales</taxon>
        <taxon>Poaceae</taxon>
        <taxon>BOP clade</taxon>
        <taxon>Pooideae</taxon>
        <taxon>Triticodae</taxon>
        <taxon>Triticeae</taxon>
        <taxon>Triticinae</taxon>
        <taxon>Triticum</taxon>
    </lineage>
</organism>
<dbReference type="HOGENOM" id="CLU_1398614_0_0_1"/>
<sequence length="195" mass="21031">MVKEYKQACDALLDAQNLDPGNAEIEGELRKEITAASSQAIDGNEKSNDSGAMGESSASSEISAPLGFPFPAFLPTNDLIVEVENSLIVPPSLSTDDSKDIAHKTELLGKEGVEVWYKHFAPSNNDQTSIQGAQEQEVNSLAPSAPLLAQAAASTSAMHNIKKRKEKVPLVETEVRRSCRLQQLAKGYKKKDLHG</sequence>